<reference evidence="1 2" key="1">
    <citation type="journal article" date="2009" name="Nature">
        <title>Evolution of pathogenicity and sexual reproduction in eight Candida genomes.</title>
        <authorList>
            <person name="Butler G."/>
            <person name="Rasmussen M.D."/>
            <person name="Lin M.F."/>
            <person name="Santos M.A."/>
            <person name="Sakthikumar S."/>
            <person name="Munro C.A."/>
            <person name="Rheinbay E."/>
            <person name="Grabherr M."/>
            <person name="Forche A."/>
            <person name="Reedy J.L."/>
            <person name="Agrafioti I."/>
            <person name="Arnaud M.B."/>
            <person name="Bates S."/>
            <person name="Brown A.J."/>
            <person name="Brunke S."/>
            <person name="Costanzo M.C."/>
            <person name="Fitzpatrick D.A."/>
            <person name="de Groot P.W."/>
            <person name="Harris D."/>
            <person name="Hoyer L.L."/>
            <person name="Hube B."/>
            <person name="Klis F.M."/>
            <person name="Kodira C."/>
            <person name="Lennard N."/>
            <person name="Logue M.E."/>
            <person name="Martin R."/>
            <person name="Neiman A.M."/>
            <person name="Nikolaou E."/>
            <person name="Quail M.A."/>
            <person name="Quinn J."/>
            <person name="Santos M.C."/>
            <person name="Schmitzberger F.F."/>
            <person name="Sherlock G."/>
            <person name="Shah P."/>
            <person name="Silverstein K.A."/>
            <person name="Skrzypek M.S."/>
            <person name="Soll D."/>
            <person name="Staggs R."/>
            <person name="Stansfield I."/>
            <person name="Stumpf M.P."/>
            <person name="Sudbery P.E."/>
            <person name="Srikantha T."/>
            <person name="Zeng Q."/>
            <person name="Berman J."/>
            <person name="Berriman M."/>
            <person name="Heitman J."/>
            <person name="Gow N.A."/>
            <person name="Lorenz M.C."/>
            <person name="Birren B.W."/>
            <person name="Kellis M."/>
            <person name="Cuomo C.A."/>
        </authorList>
    </citation>
    <scope>NUCLEOTIDE SEQUENCE [LARGE SCALE GENOMIC DNA]</scope>
    <source>
        <strain evidence="2">ATCC 11503 / BCRC 21390 / CBS 2605 / JCM 1781 / NBRC 1676 / NRRL YB-4239</strain>
    </source>
</reference>
<dbReference type="PANTHER" id="PTHR37331">
    <property type="entry name" value="YALI0F11671P"/>
    <property type="match status" value="1"/>
</dbReference>
<evidence type="ECO:0000313" key="1">
    <source>
        <dbReference type="EMBL" id="EDK45842.1"/>
    </source>
</evidence>
<dbReference type="VEuPathDB" id="FungiDB:LELG_04021"/>
<dbReference type="EMBL" id="CH981528">
    <property type="protein sequence ID" value="EDK45842.1"/>
    <property type="molecule type" value="Genomic_DNA"/>
</dbReference>
<accession>A5E334</accession>
<dbReference type="Proteomes" id="UP000001996">
    <property type="component" value="Unassembled WGS sequence"/>
</dbReference>
<dbReference type="KEGG" id="lel:PVL30_004842"/>
<dbReference type="PANTHER" id="PTHR37331:SF1">
    <property type="entry name" value="YALI0F11671P"/>
    <property type="match status" value="1"/>
</dbReference>
<organism evidence="1 2">
    <name type="scientific">Lodderomyces elongisporus (strain ATCC 11503 / CBS 2605 / JCM 1781 / NBRC 1676 / NRRL YB-4239)</name>
    <name type="common">Yeast</name>
    <name type="synonym">Saccharomyces elongisporus</name>
    <dbReference type="NCBI Taxonomy" id="379508"/>
    <lineage>
        <taxon>Eukaryota</taxon>
        <taxon>Fungi</taxon>
        <taxon>Dikarya</taxon>
        <taxon>Ascomycota</taxon>
        <taxon>Saccharomycotina</taxon>
        <taxon>Pichiomycetes</taxon>
        <taxon>Debaryomycetaceae</taxon>
        <taxon>Candida/Lodderomyces clade</taxon>
        <taxon>Lodderomyces</taxon>
    </lineage>
</organism>
<sequence>MMIMMSLMNSRVYLLKFPILSLKRLLATYKKNPQIFIHEKAPHTFNFSLSRQPHSIPIGSSQSTDPTSSNFIPNAKFETILENAMANKVYDDFTFIMEAGTNANSFMPIYDFREIPKYSRTPYIEDVFGYVQVDDKGQIVPNSWQRNSMYEICSGKTGLCKFSDYMYEVLQEQCEKVKENYND</sequence>
<name>A5E334_LODEL</name>
<dbReference type="AlphaFoldDB" id="A5E334"/>
<dbReference type="STRING" id="379508.A5E334"/>
<dbReference type="OMA" id="MREIPRY"/>
<dbReference type="eggNOG" id="ENOG502S8MB">
    <property type="taxonomic scope" value="Eukaryota"/>
</dbReference>
<dbReference type="HOGENOM" id="CLU_132731_0_0_1"/>
<dbReference type="InParanoid" id="A5E334"/>
<protein>
    <submittedName>
        <fullName evidence="1">Uncharacterized protein</fullName>
    </submittedName>
</protein>
<keyword evidence="2" id="KW-1185">Reference proteome</keyword>
<dbReference type="GeneID" id="5231866"/>
<proteinExistence type="predicted"/>
<gene>
    <name evidence="1" type="ORF">LELG_04021</name>
</gene>
<dbReference type="OrthoDB" id="5397701at2759"/>
<evidence type="ECO:0000313" key="2">
    <source>
        <dbReference type="Proteomes" id="UP000001996"/>
    </source>
</evidence>